<dbReference type="InterPro" id="IPR002477">
    <property type="entry name" value="Peptidoglycan-bd-like"/>
</dbReference>
<organism evidence="2 3">
    <name type="scientific">Roseivirga spongicola</name>
    <dbReference type="NCBI Taxonomy" id="333140"/>
    <lineage>
        <taxon>Bacteria</taxon>
        <taxon>Pseudomonadati</taxon>
        <taxon>Bacteroidota</taxon>
        <taxon>Cytophagia</taxon>
        <taxon>Cytophagales</taxon>
        <taxon>Roseivirgaceae</taxon>
        <taxon>Roseivirga</taxon>
    </lineage>
</organism>
<proteinExistence type="predicted"/>
<sequence>MKRLIAIVLIIGIGSYIAVQYLKDRRFNPPSDYDYPISSEIDTDFYKPEVLQEYYKLAFDVGTYARSLWFNDGIDVLMMDRENYESTQATDYYNRLKSNVKMLENELIRSQELRNAGYSKEQVRLIMEMGISPEEITLENHSHLLGLNIGLSGAEVWELQKLLNTKGDSIPEDGIFNVLTRQRLIDFQKQNNLYPSGEVDEPTLKALLK</sequence>
<evidence type="ECO:0000259" key="1">
    <source>
        <dbReference type="Pfam" id="PF01471"/>
    </source>
</evidence>
<dbReference type="RefSeq" id="WP_068216766.1">
    <property type="nucleotide sequence ID" value="NZ_LRPC01000001.1"/>
</dbReference>
<gene>
    <name evidence="2" type="ORF">AWW68_03845</name>
</gene>
<dbReference type="InterPro" id="IPR036366">
    <property type="entry name" value="PGBDSf"/>
</dbReference>
<evidence type="ECO:0000313" key="3">
    <source>
        <dbReference type="Proteomes" id="UP000075606"/>
    </source>
</evidence>
<dbReference type="Proteomes" id="UP000075606">
    <property type="component" value="Unassembled WGS sequence"/>
</dbReference>
<keyword evidence="3" id="KW-1185">Reference proteome</keyword>
<accession>A0A150XGS7</accession>
<protein>
    <recommendedName>
        <fullName evidence="1">Peptidoglycan binding-like domain-containing protein</fullName>
    </recommendedName>
</protein>
<feature type="domain" description="Peptidoglycan binding-like" evidence="1">
    <location>
        <begin position="152"/>
        <end position="207"/>
    </location>
</feature>
<dbReference type="EMBL" id="LRPC01000001">
    <property type="protein sequence ID" value="KYG77909.1"/>
    <property type="molecule type" value="Genomic_DNA"/>
</dbReference>
<comment type="caution">
    <text evidence="2">The sequence shown here is derived from an EMBL/GenBank/DDBJ whole genome shotgun (WGS) entry which is preliminary data.</text>
</comment>
<name>A0A150XGS7_9BACT</name>
<evidence type="ECO:0000313" key="2">
    <source>
        <dbReference type="EMBL" id="KYG77909.1"/>
    </source>
</evidence>
<dbReference type="SUPFAM" id="SSF47090">
    <property type="entry name" value="PGBD-like"/>
    <property type="match status" value="1"/>
</dbReference>
<dbReference type="AlphaFoldDB" id="A0A150XGS7"/>
<dbReference type="Pfam" id="PF01471">
    <property type="entry name" value="PG_binding_1"/>
    <property type="match status" value="1"/>
</dbReference>
<dbReference type="STRING" id="333140.AWW68_03845"/>
<dbReference type="OrthoDB" id="1143655at2"/>
<dbReference type="Gene3D" id="1.10.101.10">
    <property type="entry name" value="PGBD-like superfamily/PGBD"/>
    <property type="match status" value="1"/>
</dbReference>
<reference evidence="2 3" key="1">
    <citation type="submission" date="2016-01" db="EMBL/GenBank/DDBJ databases">
        <title>Genome sequencing of Roseivirga spongicola UST030701-084.</title>
        <authorList>
            <person name="Selvaratnam C."/>
            <person name="Thevarajoo S."/>
            <person name="Goh K.M."/>
            <person name="Ee R."/>
            <person name="Chan K.-G."/>
            <person name="Chong C.S."/>
        </authorList>
    </citation>
    <scope>NUCLEOTIDE SEQUENCE [LARGE SCALE GENOMIC DNA]</scope>
    <source>
        <strain evidence="2 3">UST030701-084</strain>
    </source>
</reference>
<dbReference type="InterPro" id="IPR036365">
    <property type="entry name" value="PGBD-like_sf"/>
</dbReference>